<keyword evidence="5 8" id="KW-0812">Transmembrane</keyword>
<name>A0A1A6C6C9_9GAMM</name>
<keyword evidence="10" id="KW-1185">Reference proteome</keyword>
<dbReference type="OrthoDB" id="6197550at2"/>
<keyword evidence="3" id="KW-0813">Transport</keyword>
<proteinExistence type="inferred from homology"/>
<dbReference type="PANTHER" id="PTHR30269">
    <property type="entry name" value="TRANSMEMBRANE PROTEIN YFCA"/>
    <property type="match status" value="1"/>
</dbReference>
<keyword evidence="7 8" id="KW-0472">Membrane</keyword>
<evidence type="ECO:0000256" key="5">
    <source>
        <dbReference type="ARBA" id="ARBA00022692"/>
    </source>
</evidence>
<feature type="transmembrane region" description="Helical" evidence="8">
    <location>
        <begin position="80"/>
        <end position="100"/>
    </location>
</feature>
<evidence type="ECO:0000256" key="4">
    <source>
        <dbReference type="ARBA" id="ARBA00022475"/>
    </source>
</evidence>
<feature type="transmembrane region" description="Helical" evidence="8">
    <location>
        <begin position="186"/>
        <end position="212"/>
    </location>
</feature>
<dbReference type="AlphaFoldDB" id="A0A1A6C6C9"/>
<reference evidence="9 10" key="1">
    <citation type="journal article" date="2014" name="Genome Announc.">
        <title>Draft Genome Sequence of the Iron-Oxidizing, Acidophilic, and Halotolerant 'Thiobacillus prosperus' Type Strain DSM 5130.</title>
        <authorList>
            <person name="Ossandon F.J."/>
            <person name="Cardenas J.P."/>
            <person name="Corbett M."/>
            <person name="Quatrini R."/>
            <person name="Holmes D.S."/>
            <person name="Watkin E."/>
        </authorList>
    </citation>
    <scope>NUCLEOTIDE SEQUENCE [LARGE SCALE GENOMIC DNA]</scope>
    <source>
        <strain evidence="9 10">DSM 5130</strain>
    </source>
</reference>
<dbReference type="Pfam" id="PF01925">
    <property type="entry name" value="TauE"/>
    <property type="match status" value="1"/>
</dbReference>
<comment type="similarity">
    <text evidence="2 8">Belongs to the 4-toluene sulfonate uptake permease (TSUP) (TC 2.A.102) family.</text>
</comment>
<evidence type="ECO:0000256" key="8">
    <source>
        <dbReference type="RuleBase" id="RU363041"/>
    </source>
</evidence>
<dbReference type="InterPro" id="IPR052017">
    <property type="entry name" value="TSUP"/>
</dbReference>
<accession>A0A1A6C6C9</accession>
<evidence type="ECO:0000256" key="7">
    <source>
        <dbReference type="ARBA" id="ARBA00023136"/>
    </source>
</evidence>
<feature type="transmembrane region" description="Helical" evidence="8">
    <location>
        <begin position="232"/>
        <end position="251"/>
    </location>
</feature>
<feature type="transmembrane region" description="Helical" evidence="8">
    <location>
        <begin position="34"/>
        <end position="60"/>
    </location>
</feature>
<evidence type="ECO:0000313" key="9">
    <source>
        <dbReference type="EMBL" id="OBS10090.1"/>
    </source>
</evidence>
<sequence>MPHLAWFAGLDAAHVALLLAASFAGSLMTASLGVGGGAFLLGIMAGLVPPLALIPVHGLVQMGSNAGRAWMTRRHASTRVVGLFTLGGLIAAPATVLLLGRLSPHWIPLFVGFFILALTWLPLPHFAQRTGPLWLIVGGLVTTLITVLAGATGPLVSAWLGRDQGDRWHYTANFSSCMTLQHALKLIAFALAGFAFLPWLPLLALMIGCGYLGTLTGLKLLGRLRDVHFKPLFRIVMTLLALRVIWVWSGIHL</sequence>
<evidence type="ECO:0000256" key="1">
    <source>
        <dbReference type="ARBA" id="ARBA00004651"/>
    </source>
</evidence>
<feature type="transmembrane region" description="Helical" evidence="8">
    <location>
        <begin position="106"/>
        <end position="123"/>
    </location>
</feature>
<dbReference type="InterPro" id="IPR002781">
    <property type="entry name" value="TM_pro_TauE-like"/>
</dbReference>
<dbReference type="GO" id="GO:0005886">
    <property type="term" value="C:plasma membrane"/>
    <property type="evidence" value="ECO:0007669"/>
    <property type="project" value="UniProtKB-SubCell"/>
</dbReference>
<dbReference type="Proteomes" id="UP000029273">
    <property type="component" value="Unassembled WGS sequence"/>
</dbReference>
<dbReference type="EMBL" id="JQSG02000002">
    <property type="protein sequence ID" value="OBS10090.1"/>
    <property type="molecule type" value="Genomic_DNA"/>
</dbReference>
<evidence type="ECO:0000256" key="3">
    <source>
        <dbReference type="ARBA" id="ARBA00022448"/>
    </source>
</evidence>
<evidence type="ECO:0000313" key="10">
    <source>
        <dbReference type="Proteomes" id="UP000029273"/>
    </source>
</evidence>
<protein>
    <recommendedName>
        <fullName evidence="8">Probable membrane transporter protein</fullName>
    </recommendedName>
</protein>
<dbReference type="RefSeq" id="WP_038088306.1">
    <property type="nucleotide sequence ID" value="NZ_JQSG02000002.1"/>
</dbReference>
<keyword evidence="4 8" id="KW-1003">Cell membrane</keyword>
<dbReference type="PANTHER" id="PTHR30269:SF37">
    <property type="entry name" value="MEMBRANE TRANSPORTER PROTEIN"/>
    <property type="match status" value="1"/>
</dbReference>
<evidence type="ECO:0000256" key="6">
    <source>
        <dbReference type="ARBA" id="ARBA00022989"/>
    </source>
</evidence>
<feature type="transmembrane region" description="Helical" evidence="8">
    <location>
        <begin position="135"/>
        <end position="160"/>
    </location>
</feature>
<keyword evidence="6 8" id="KW-1133">Transmembrane helix</keyword>
<comment type="subcellular location">
    <subcellularLocation>
        <location evidence="1 8">Cell membrane</location>
        <topology evidence="1 8">Multi-pass membrane protein</topology>
    </subcellularLocation>
</comment>
<gene>
    <name evidence="9" type="ORF">Thpro_021140</name>
</gene>
<evidence type="ECO:0000256" key="2">
    <source>
        <dbReference type="ARBA" id="ARBA00009142"/>
    </source>
</evidence>
<organism evidence="9 10">
    <name type="scientific">Acidihalobacter prosperus</name>
    <dbReference type="NCBI Taxonomy" id="160660"/>
    <lineage>
        <taxon>Bacteria</taxon>
        <taxon>Pseudomonadati</taxon>
        <taxon>Pseudomonadota</taxon>
        <taxon>Gammaproteobacteria</taxon>
        <taxon>Chromatiales</taxon>
        <taxon>Ectothiorhodospiraceae</taxon>
        <taxon>Acidihalobacter</taxon>
    </lineage>
</organism>
<comment type="caution">
    <text evidence="9">The sequence shown here is derived from an EMBL/GenBank/DDBJ whole genome shotgun (WGS) entry which is preliminary data.</text>
</comment>